<dbReference type="PANTHER" id="PTHR19847">
    <property type="entry name" value="DDB1- AND CUL4-ASSOCIATED FACTOR 11"/>
    <property type="match status" value="1"/>
</dbReference>
<accession>A0AAD8N400</accession>
<evidence type="ECO:0000313" key="1">
    <source>
        <dbReference type="EMBL" id="KAK1395162.1"/>
    </source>
</evidence>
<dbReference type="Proteomes" id="UP001237642">
    <property type="component" value="Unassembled WGS sequence"/>
</dbReference>
<keyword evidence="2" id="KW-1185">Reference proteome</keyword>
<protein>
    <submittedName>
        <fullName evidence="1">Uncharacterized protein</fullName>
    </submittedName>
</protein>
<reference evidence="1" key="1">
    <citation type="submission" date="2023-02" db="EMBL/GenBank/DDBJ databases">
        <title>Genome of toxic invasive species Heracleum sosnowskyi carries increased number of genes despite the absence of recent whole-genome duplications.</title>
        <authorList>
            <person name="Schelkunov M."/>
            <person name="Shtratnikova V."/>
            <person name="Makarenko M."/>
            <person name="Klepikova A."/>
            <person name="Omelchenko D."/>
            <person name="Novikova G."/>
            <person name="Obukhova E."/>
            <person name="Bogdanov V."/>
            <person name="Penin A."/>
            <person name="Logacheva M."/>
        </authorList>
    </citation>
    <scope>NUCLEOTIDE SEQUENCE</scope>
    <source>
        <strain evidence="1">Hsosn_3</strain>
        <tissue evidence="1">Leaf</tissue>
    </source>
</reference>
<organism evidence="1 2">
    <name type="scientific">Heracleum sosnowskyi</name>
    <dbReference type="NCBI Taxonomy" id="360622"/>
    <lineage>
        <taxon>Eukaryota</taxon>
        <taxon>Viridiplantae</taxon>
        <taxon>Streptophyta</taxon>
        <taxon>Embryophyta</taxon>
        <taxon>Tracheophyta</taxon>
        <taxon>Spermatophyta</taxon>
        <taxon>Magnoliopsida</taxon>
        <taxon>eudicotyledons</taxon>
        <taxon>Gunneridae</taxon>
        <taxon>Pentapetalae</taxon>
        <taxon>asterids</taxon>
        <taxon>campanulids</taxon>
        <taxon>Apiales</taxon>
        <taxon>Apiaceae</taxon>
        <taxon>Apioideae</taxon>
        <taxon>apioid superclade</taxon>
        <taxon>Tordylieae</taxon>
        <taxon>Tordyliinae</taxon>
        <taxon>Heracleum</taxon>
    </lineage>
</organism>
<dbReference type="InterPro" id="IPR036322">
    <property type="entry name" value="WD40_repeat_dom_sf"/>
</dbReference>
<dbReference type="AlphaFoldDB" id="A0AAD8N400"/>
<evidence type="ECO:0000313" key="2">
    <source>
        <dbReference type="Proteomes" id="UP001237642"/>
    </source>
</evidence>
<name>A0AAD8N400_9APIA</name>
<gene>
    <name evidence="1" type="ORF">POM88_014218</name>
</gene>
<dbReference type="PANTHER" id="PTHR19847:SF7">
    <property type="entry name" value="DDB1- AND CUL4-ASSOCIATED FACTOR 11"/>
    <property type="match status" value="1"/>
</dbReference>
<sequence>MLSRREANITGRGRFSSADRCHVASQYLPVNGPGLIDNMDSAAYVSQFSEDGSLCVAGFLECLIKIYNVDRGWKVQKEIRAGSSPWNMTDTSLSPDQRFLVYSSMSPMHGPDC</sequence>
<dbReference type="EMBL" id="JAUIZM010000003">
    <property type="protein sequence ID" value="KAK1395162.1"/>
    <property type="molecule type" value="Genomic_DNA"/>
</dbReference>
<proteinExistence type="predicted"/>
<dbReference type="InterPro" id="IPR051859">
    <property type="entry name" value="DCAF"/>
</dbReference>
<dbReference type="GO" id="GO:0080008">
    <property type="term" value="C:Cul4-RING E3 ubiquitin ligase complex"/>
    <property type="evidence" value="ECO:0007669"/>
    <property type="project" value="TreeGrafter"/>
</dbReference>
<reference evidence="1" key="2">
    <citation type="submission" date="2023-05" db="EMBL/GenBank/DDBJ databases">
        <authorList>
            <person name="Schelkunov M.I."/>
        </authorList>
    </citation>
    <scope>NUCLEOTIDE SEQUENCE</scope>
    <source>
        <strain evidence="1">Hsosn_3</strain>
        <tissue evidence="1">Leaf</tissue>
    </source>
</reference>
<dbReference type="SUPFAM" id="SSF50978">
    <property type="entry name" value="WD40 repeat-like"/>
    <property type="match status" value="1"/>
</dbReference>
<comment type="caution">
    <text evidence="1">The sequence shown here is derived from an EMBL/GenBank/DDBJ whole genome shotgun (WGS) entry which is preliminary data.</text>
</comment>
<dbReference type="GO" id="GO:0043161">
    <property type="term" value="P:proteasome-mediated ubiquitin-dependent protein catabolic process"/>
    <property type="evidence" value="ECO:0007669"/>
    <property type="project" value="TreeGrafter"/>
</dbReference>